<feature type="compositionally biased region" description="Acidic residues" evidence="1">
    <location>
        <begin position="148"/>
        <end position="158"/>
    </location>
</feature>
<dbReference type="OrthoDB" id="5377952at2759"/>
<feature type="compositionally biased region" description="Polar residues" evidence="1">
    <location>
        <begin position="318"/>
        <end position="331"/>
    </location>
</feature>
<organism evidence="2 3">
    <name type="scientific">Periconia digitata</name>
    <dbReference type="NCBI Taxonomy" id="1303443"/>
    <lineage>
        <taxon>Eukaryota</taxon>
        <taxon>Fungi</taxon>
        <taxon>Dikarya</taxon>
        <taxon>Ascomycota</taxon>
        <taxon>Pezizomycotina</taxon>
        <taxon>Dothideomycetes</taxon>
        <taxon>Pleosporomycetidae</taxon>
        <taxon>Pleosporales</taxon>
        <taxon>Massarineae</taxon>
        <taxon>Periconiaceae</taxon>
        <taxon>Periconia</taxon>
    </lineage>
</organism>
<feature type="compositionally biased region" description="Low complexity" evidence="1">
    <location>
        <begin position="52"/>
        <end position="63"/>
    </location>
</feature>
<gene>
    <name evidence="2" type="ORF">PDIGIT_LOCUS9225</name>
</gene>
<feature type="compositionally biased region" description="Low complexity" evidence="1">
    <location>
        <begin position="296"/>
        <end position="310"/>
    </location>
</feature>
<feature type="compositionally biased region" description="Basic and acidic residues" evidence="1">
    <location>
        <begin position="364"/>
        <end position="376"/>
    </location>
</feature>
<feature type="compositionally biased region" description="Acidic residues" evidence="1">
    <location>
        <begin position="427"/>
        <end position="442"/>
    </location>
</feature>
<keyword evidence="3" id="KW-1185">Reference proteome</keyword>
<protein>
    <submittedName>
        <fullName evidence="2">Uncharacterized protein</fullName>
    </submittedName>
</protein>
<accession>A0A9W4UKX6</accession>
<evidence type="ECO:0000313" key="3">
    <source>
        <dbReference type="Proteomes" id="UP001152607"/>
    </source>
</evidence>
<feature type="region of interest" description="Disordered" evidence="1">
    <location>
        <begin position="35"/>
        <end position="507"/>
    </location>
</feature>
<feature type="compositionally biased region" description="Polar residues" evidence="1">
    <location>
        <begin position="273"/>
        <end position="285"/>
    </location>
</feature>
<sequence>MAPVDRHERRQQRVRGAGPSAVQANFGFNLAAFAPKVKQAPAPPQSLRRTRTPTPSRKTPGSSKASAKSTRRHRSVSIPRSSSVRRSVTPRNRTVTPRTSNRKRGSQSAPLDGDDGELDELSPEHGIEFPSVEKSRRVAAAVSTIREEPDDAPDELSILDDSVGSARKSIRDPSVASGGTPGSVSRIPRSPVQDKPEKTPIAERVGNMSITMRKSLARRSKSSELQVTPKTLPNGGPRLSTASHFDESFNTPNGGPEDESEDELTPRPKENATPRSVVSVTTVDTAEQDNGEADELSSPSQPDKSPSQPLDRTEKLSRQTTVESPVQQPESAPTRKRGRPRKVVSGSEDDAQVIPAVGNQPAHHQSDLNNKIRADPDDNDVPDELSPANRTRDKPRTVPTIPERPQPTKKNNKPEPNQPIDIPSGSEDSDDFDPDDQPDEEEYGQRTRPTLPSKPTSQPSKAKPTSSPPRKRQKTVHEKDGNTAPKQTISVMRLKQPPSNKSRKIKPLPTVRGISAADITHALLTQTIDTRISRLAAKLNSLSSSSSSSEILSSHKKTLRTQINTALSYTETLAEKFLDLRDANDVLSTLVSRRKALRTQNASLRSDFLGLQNQREEIALQVDDVSLEFESRKEEGERKDGISKRLWDIQGAIRLGKEKAREEGREGEGARWDLGMWVRDLVAGGGLVGGDEDGGVGILERLKKFNGGLERAAGWLENSGAGDGQRV</sequence>
<proteinExistence type="predicted"/>
<comment type="caution">
    <text evidence="2">The sequence shown here is derived from an EMBL/GenBank/DDBJ whole genome shotgun (WGS) entry which is preliminary data.</text>
</comment>
<feature type="compositionally biased region" description="Basic and acidic residues" evidence="1">
    <location>
        <begin position="192"/>
        <end position="201"/>
    </location>
</feature>
<dbReference type="Proteomes" id="UP001152607">
    <property type="component" value="Unassembled WGS sequence"/>
</dbReference>
<feature type="compositionally biased region" description="Polar residues" evidence="1">
    <location>
        <begin position="447"/>
        <end position="465"/>
    </location>
</feature>
<feature type="region of interest" description="Disordered" evidence="1">
    <location>
        <begin position="1"/>
        <end position="22"/>
    </location>
</feature>
<evidence type="ECO:0000256" key="1">
    <source>
        <dbReference type="SAM" id="MobiDB-lite"/>
    </source>
</evidence>
<feature type="compositionally biased region" description="Basic and acidic residues" evidence="1">
    <location>
        <begin position="122"/>
        <end position="136"/>
    </location>
</feature>
<feature type="compositionally biased region" description="Low complexity" evidence="1">
    <location>
        <begin position="76"/>
        <end position="99"/>
    </location>
</feature>
<name>A0A9W4UKX6_9PLEO</name>
<reference evidence="2" key="1">
    <citation type="submission" date="2023-01" db="EMBL/GenBank/DDBJ databases">
        <authorList>
            <person name="Van Ghelder C."/>
            <person name="Rancurel C."/>
        </authorList>
    </citation>
    <scope>NUCLEOTIDE SEQUENCE</scope>
    <source>
        <strain evidence="2">CNCM I-4278</strain>
    </source>
</reference>
<feature type="compositionally biased region" description="Acidic residues" evidence="1">
    <location>
        <begin position="112"/>
        <end position="121"/>
    </location>
</feature>
<evidence type="ECO:0000313" key="2">
    <source>
        <dbReference type="EMBL" id="CAI6336133.1"/>
    </source>
</evidence>
<feature type="compositionally biased region" description="Acidic residues" evidence="1">
    <location>
        <begin position="286"/>
        <end position="295"/>
    </location>
</feature>
<dbReference type="AlphaFoldDB" id="A0A9W4UKX6"/>
<dbReference type="EMBL" id="CAOQHR010000006">
    <property type="protein sequence ID" value="CAI6336133.1"/>
    <property type="molecule type" value="Genomic_DNA"/>
</dbReference>
<feature type="compositionally biased region" description="Polar residues" evidence="1">
    <location>
        <begin position="240"/>
        <end position="253"/>
    </location>
</feature>